<keyword evidence="3" id="KW-1185">Reference proteome</keyword>
<proteinExistence type="predicted"/>
<reference evidence="2 3" key="1">
    <citation type="submission" date="2015-01" db="EMBL/GenBank/DDBJ databases">
        <title>Evolution of Trichinella species and genotypes.</title>
        <authorList>
            <person name="Korhonen P.K."/>
            <person name="Edoardo P."/>
            <person name="Giuseppe L.R."/>
            <person name="Gasser R.B."/>
        </authorList>
    </citation>
    <scope>NUCLEOTIDE SEQUENCE [LARGE SCALE GENOMIC DNA]</scope>
    <source>
        <strain evidence="2">ISS588</strain>
    </source>
</reference>
<sequence length="106" mass="12554">MLCLFYLLNTLNGLSLVYTHSTLNTISPFLQRCVIIVEPCLKNVVYLVRKQQNIYAKWNAIKIYNLFISSLHWWRFNYIFYKCILPVEVVHMDNADNVDADCYLNV</sequence>
<accession>A0A0V1JAD4</accession>
<protein>
    <recommendedName>
        <fullName evidence="4">Secreted protein</fullName>
    </recommendedName>
</protein>
<evidence type="ECO:0000313" key="3">
    <source>
        <dbReference type="Proteomes" id="UP000054805"/>
    </source>
</evidence>
<comment type="caution">
    <text evidence="2">The sequence shown here is derived from an EMBL/GenBank/DDBJ whole genome shotgun (WGS) entry which is preliminary data.</text>
</comment>
<evidence type="ECO:0000313" key="2">
    <source>
        <dbReference type="EMBL" id="KRZ31913.1"/>
    </source>
</evidence>
<organism evidence="2 3">
    <name type="scientific">Trichinella pseudospiralis</name>
    <name type="common">Parasitic roundworm</name>
    <dbReference type="NCBI Taxonomy" id="6337"/>
    <lineage>
        <taxon>Eukaryota</taxon>
        <taxon>Metazoa</taxon>
        <taxon>Ecdysozoa</taxon>
        <taxon>Nematoda</taxon>
        <taxon>Enoplea</taxon>
        <taxon>Dorylaimia</taxon>
        <taxon>Trichinellida</taxon>
        <taxon>Trichinellidae</taxon>
        <taxon>Trichinella</taxon>
    </lineage>
</organism>
<dbReference type="EMBL" id="JYDS01000020">
    <property type="protein sequence ID" value="KRZ31913.1"/>
    <property type="molecule type" value="Genomic_DNA"/>
</dbReference>
<evidence type="ECO:0000256" key="1">
    <source>
        <dbReference type="SAM" id="SignalP"/>
    </source>
</evidence>
<evidence type="ECO:0008006" key="4">
    <source>
        <dbReference type="Google" id="ProtNLM"/>
    </source>
</evidence>
<gene>
    <name evidence="2" type="ORF">T4B_14125</name>
</gene>
<feature type="signal peptide" evidence="1">
    <location>
        <begin position="1"/>
        <end position="19"/>
    </location>
</feature>
<name>A0A0V1JAD4_TRIPS</name>
<dbReference type="AlphaFoldDB" id="A0A0V1JAD4"/>
<dbReference type="Proteomes" id="UP000054805">
    <property type="component" value="Unassembled WGS sequence"/>
</dbReference>
<feature type="chain" id="PRO_5006880395" description="Secreted protein" evidence="1">
    <location>
        <begin position="20"/>
        <end position="106"/>
    </location>
</feature>
<keyword evidence="1" id="KW-0732">Signal</keyword>